<sequence length="201" mass="20565">MGFGPGDRIGLLARNHVQAIEVMTATSAVGIDLVPGNTGPAGPQLAVVPGAAGRQGAHPRRRVRRGRRPPARVDAQGHRDRAGQPGGADRAARLPPGPGEGGRTVILTSGTTGTPKGAARKTPGGFGPLISIIDRIPLRAHDRILISAPIFHTGAMPRCSCRWRCAPRSSCSAASSPSPPARPSTSCSPTRCSPSPSCCSG</sequence>
<organism evidence="1 2">
    <name type="scientific">Janibacter limosus</name>
    <dbReference type="NCBI Taxonomy" id="53458"/>
    <lineage>
        <taxon>Bacteria</taxon>
        <taxon>Bacillati</taxon>
        <taxon>Actinomycetota</taxon>
        <taxon>Actinomycetes</taxon>
        <taxon>Micrococcales</taxon>
        <taxon>Intrasporangiaceae</taxon>
        <taxon>Janibacter</taxon>
    </lineage>
</organism>
<gene>
    <name evidence="1" type="ORF">LP422_17160</name>
</gene>
<dbReference type="Proteomes" id="UP001059663">
    <property type="component" value="Chromosome"/>
</dbReference>
<dbReference type="EMBL" id="CP087977">
    <property type="protein sequence ID" value="UUZ44229.1"/>
    <property type="molecule type" value="Genomic_DNA"/>
</dbReference>
<protein>
    <submittedName>
        <fullName evidence="1">AMP-binding protein</fullName>
    </submittedName>
</protein>
<reference evidence="1" key="1">
    <citation type="submission" date="2021-11" db="EMBL/GenBank/DDBJ databases">
        <title>Study of the species diversity of bacterial strains isolated from a unique natural object - Shulgan-Tash cave (Bashkiria).</title>
        <authorList>
            <person name="Sazanova A.L."/>
            <person name="Chirak E.R."/>
            <person name="Safronova V.I."/>
        </authorList>
    </citation>
    <scope>NUCLEOTIDE SEQUENCE</scope>
    <source>
        <strain evidence="1">P1</strain>
    </source>
</reference>
<name>A0AC61U2I3_9MICO</name>
<evidence type="ECO:0000313" key="2">
    <source>
        <dbReference type="Proteomes" id="UP001059663"/>
    </source>
</evidence>
<accession>A0AC61U2I3</accession>
<evidence type="ECO:0000313" key="1">
    <source>
        <dbReference type="EMBL" id="UUZ44229.1"/>
    </source>
</evidence>
<proteinExistence type="predicted"/>